<dbReference type="GO" id="GO:0009409">
    <property type="term" value="P:response to cold"/>
    <property type="evidence" value="ECO:0007669"/>
    <property type="project" value="TreeGrafter"/>
</dbReference>
<dbReference type="Proteomes" id="UP000187550">
    <property type="component" value="Unassembled WGS sequence"/>
</dbReference>
<dbReference type="InterPro" id="IPR011545">
    <property type="entry name" value="DEAD/DEAH_box_helicase_dom"/>
</dbReference>
<sequence length="416" mass="45776">MGFLERLDPELKKKWTFEEEMPIQAQMIPAMLDGRDIVAESPTGSGKTLAYVIPLLMLVDGGSNRTEALIMAPSQELCMQIVEVLRDWTEGTDVTVTQLIGGANKQRQIEKLKKKPTIVVGTPGRVWELANDRKLKMHDIRHIVLDEGDQLLGRDHRTDVKSLIGAASPDSRVAVVSATVTDEIRLVAERFMEDPLHLKVSTDEMPAQGTVVHSFVKVEEREKTDLVRRLSHQEGIRALAFINNTDQLLMKESKLKFGDAPVAVLHSGMNKMERKKALDDFRDCKVRILIATDVAARGLDITGLSHVIHIDVPRTAEQYTHRSGRTGRAGADGEVLSFVSYPDEKTYRKLTRELSEKPVQKVWHKGALTEGSSKTVAAAGGNKSRTGSGKTPSSKNGGKVKGKSGGHPGGKRSGKR</sequence>
<dbReference type="Pfam" id="PF00270">
    <property type="entry name" value="DEAD"/>
    <property type="match status" value="1"/>
</dbReference>
<feature type="region of interest" description="Disordered" evidence="5">
    <location>
        <begin position="365"/>
        <end position="416"/>
    </location>
</feature>
<keyword evidence="9" id="KW-1185">Reference proteome</keyword>
<dbReference type="PANTHER" id="PTHR47963:SF7">
    <property type="entry name" value="ATP-DEPENDENT RNA HELICASE YFML-RELATED"/>
    <property type="match status" value="1"/>
</dbReference>
<dbReference type="EMBL" id="FTPL01000005">
    <property type="protein sequence ID" value="SIT93096.1"/>
    <property type="molecule type" value="Genomic_DNA"/>
</dbReference>
<dbReference type="PROSITE" id="PS51194">
    <property type="entry name" value="HELICASE_CTER"/>
    <property type="match status" value="1"/>
</dbReference>
<dbReference type="PROSITE" id="PS51192">
    <property type="entry name" value="HELICASE_ATP_BIND_1"/>
    <property type="match status" value="1"/>
</dbReference>
<keyword evidence="3 8" id="KW-0347">Helicase</keyword>
<dbReference type="GO" id="GO:0016787">
    <property type="term" value="F:hydrolase activity"/>
    <property type="evidence" value="ECO:0007669"/>
    <property type="project" value="UniProtKB-KW"/>
</dbReference>
<dbReference type="SMART" id="SM00490">
    <property type="entry name" value="HELICc"/>
    <property type="match status" value="1"/>
</dbReference>
<keyword evidence="4" id="KW-0067">ATP-binding</keyword>
<dbReference type="Pfam" id="PF00271">
    <property type="entry name" value="Helicase_C"/>
    <property type="match status" value="1"/>
</dbReference>
<dbReference type="CDD" id="cd00268">
    <property type="entry name" value="DEADc"/>
    <property type="match status" value="1"/>
</dbReference>
<keyword evidence="2" id="KW-0378">Hydrolase</keyword>
<evidence type="ECO:0000256" key="2">
    <source>
        <dbReference type="ARBA" id="ARBA00022801"/>
    </source>
</evidence>
<dbReference type="STRING" id="550447.SAMN05428946_2945"/>
<evidence type="ECO:0000259" key="7">
    <source>
        <dbReference type="PROSITE" id="PS51194"/>
    </source>
</evidence>
<dbReference type="PANTHER" id="PTHR47963">
    <property type="entry name" value="DEAD-BOX ATP-DEPENDENT RNA HELICASE 47, MITOCHONDRIAL"/>
    <property type="match status" value="1"/>
</dbReference>
<gene>
    <name evidence="8" type="ORF">SAMN05428946_2945</name>
</gene>
<dbReference type="InterPro" id="IPR014001">
    <property type="entry name" value="Helicase_ATP-bd"/>
</dbReference>
<dbReference type="InterPro" id="IPR027417">
    <property type="entry name" value="P-loop_NTPase"/>
</dbReference>
<reference evidence="9" key="1">
    <citation type="submission" date="2017-01" db="EMBL/GenBank/DDBJ databases">
        <authorList>
            <person name="Varghese N."/>
            <person name="Submissions S."/>
        </authorList>
    </citation>
    <scope>NUCLEOTIDE SEQUENCE [LARGE SCALE GENOMIC DNA]</scope>
    <source>
        <strain evidence="9">MNA4</strain>
    </source>
</reference>
<dbReference type="OrthoDB" id="9805696at2"/>
<dbReference type="InterPro" id="IPR044742">
    <property type="entry name" value="DEAD/DEAH_RhlB"/>
</dbReference>
<feature type="domain" description="Helicase C-terminal" evidence="7">
    <location>
        <begin position="210"/>
        <end position="369"/>
    </location>
</feature>
<dbReference type="InterPro" id="IPR050547">
    <property type="entry name" value="DEAD_box_RNA_helicases"/>
</dbReference>
<evidence type="ECO:0000256" key="1">
    <source>
        <dbReference type="ARBA" id="ARBA00022741"/>
    </source>
</evidence>
<dbReference type="GO" id="GO:0005840">
    <property type="term" value="C:ribosome"/>
    <property type="evidence" value="ECO:0007669"/>
    <property type="project" value="TreeGrafter"/>
</dbReference>
<evidence type="ECO:0000256" key="5">
    <source>
        <dbReference type="SAM" id="MobiDB-lite"/>
    </source>
</evidence>
<feature type="compositionally biased region" description="Basic residues" evidence="5">
    <location>
        <begin position="398"/>
        <end position="416"/>
    </location>
</feature>
<dbReference type="GO" id="GO:0003724">
    <property type="term" value="F:RNA helicase activity"/>
    <property type="evidence" value="ECO:0007669"/>
    <property type="project" value="TreeGrafter"/>
</dbReference>
<dbReference type="SUPFAM" id="SSF52540">
    <property type="entry name" value="P-loop containing nucleoside triphosphate hydrolases"/>
    <property type="match status" value="1"/>
</dbReference>
<evidence type="ECO:0000259" key="6">
    <source>
        <dbReference type="PROSITE" id="PS51192"/>
    </source>
</evidence>
<proteinExistence type="predicted"/>
<dbReference type="CDD" id="cd18787">
    <property type="entry name" value="SF2_C_DEAD"/>
    <property type="match status" value="1"/>
</dbReference>
<feature type="domain" description="Helicase ATP-binding" evidence="6">
    <location>
        <begin position="28"/>
        <end position="198"/>
    </location>
</feature>
<dbReference type="InterPro" id="IPR001650">
    <property type="entry name" value="Helicase_C-like"/>
</dbReference>
<dbReference type="Gene3D" id="3.40.50.300">
    <property type="entry name" value="P-loop containing nucleotide triphosphate hydrolases"/>
    <property type="match status" value="2"/>
</dbReference>
<evidence type="ECO:0000256" key="3">
    <source>
        <dbReference type="ARBA" id="ARBA00022806"/>
    </source>
</evidence>
<keyword evidence="1" id="KW-0547">Nucleotide-binding</keyword>
<evidence type="ECO:0000313" key="8">
    <source>
        <dbReference type="EMBL" id="SIT93096.1"/>
    </source>
</evidence>
<dbReference type="SMART" id="SM00487">
    <property type="entry name" value="DEXDc"/>
    <property type="match status" value="1"/>
</dbReference>
<name>A0A1U7PTH7_9BACI</name>
<dbReference type="GO" id="GO:0033592">
    <property type="term" value="F:RNA strand annealing activity"/>
    <property type="evidence" value="ECO:0007669"/>
    <property type="project" value="TreeGrafter"/>
</dbReference>
<dbReference type="AlphaFoldDB" id="A0A1U7PTH7"/>
<feature type="compositionally biased region" description="Polar residues" evidence="5">
    <location>
        <begin position="383"/>
        <end position="392"/>
    </location>
</feature>
<organism evidence="8 9">
    <name type="scientific">Edaphobacillus lindanitolerans</name>
    <dbReference type="NCBI Taxonomy" id="550447"/>
    <lineage>
        <taxon>Bacteria</taxon>
        <taxon>Bacillati</taxon>
        <taxon>Bacillota</taxon>
        <taxon>Bacilli</taxon>
        <taxon>Bacillales</taxon>
        <taxon>Bacillaceae</taxon>
        <taxon>Edaphobacillus</taxon>
    </lineage>
</organism>
<dbReference type="GO" id="GO:0005829">
    <property type="term" value="C:cytosol"/>
    <property type="evidence" value="ECO:0007669"/>
    <property type="project" value="TreeGrafter"/>
</dbReference>
<accession>A0A1U7PTH7</accession>
<evidence type="ECO:0000313" key="9">
    <source>
        <dbReference type="Proteomes" id="UP000187550"/>
    </source>
</evidence>
<evidence type="ECO:0000256" key="4">
    <source>
        <dbReference type="ARBA" id="ARBA00022840"/>
    </source>
</evidence>
<protein>
    <submittedName>
        <fullName evidence="8">Superfamily II DNA and RNA helicase</fullName>
    </submittedName>
</protein>
<dbReference type="GO" id="GO:0005524">
    <property type="term" value="F:ATP binding"/>
    <property type="evidence" value="ECO:0007669"/>
    <property type="project" value="UniProtKB-KW"/>
</dbReference>
<dbReference type="RefSeq" id="WP_084186713.1">
    <property type="nucleotide sequence ID" value="NZ_FTPL01000005.1"/>
</dbReference>